<dbReference type="Gene3D" id="3.40.50.1820">
    <property type="entry name" value="alpha/beta hydrolase"/>
    <property type="match status" value="1"/>
</dbReference>
<evidence type="ECO:0000256" key="3">
    <source>
        <dbReference type="ARBA" id="ARBA00022448"/>
    </source>
</evidence>
<dbReference type="GO" id="GO:0050185">
    <property type="term" value="F:phosphatidylinositol deacylase activity"/>
    <property type="evidence" value="ECO:0007669"/>
    <property type="project" value="TreeGrafter"/>
</dbReference>
<dbReference type="AlphaFoldDB" id="A0A0N4XWQ5"/>
<evidence type="ECO:0000313" key="15">
    <source>
        <dbReference type="WBParaSite" id="NBR_0000734701-mRNA-1"/>
    </source>
</evidence>
<dbReference type="EMBL" id="UYSL01019882">
    <property type="protein sequence ID" value="VDL70937.1"/>
    <property type="molecule type" value="Genomic_DNA"/>
</dbReference>
<dbReference type="PANTHER" id="PTHR15495:SF7">
    <property type="entry name" value="GPI INOSITOL-DEACYLASE"/>
    <property type="match status" value="1"/>
</dbReference>
<reference evidence="13 14" key="2">
    <citation type="submission" date="2018-11" db="EMBL/GenBank/DDBJ databases">
        <authorList>
            <consortium name="Pathogen Informatics"/>
        </authorList>
    </citation>
    <scope>NUCLEOTIDE SEQUENCE [LARGE SCALE GENOMIC DNA]</scope>
</reference>
<proteinExistence type="inferred from homology"/>
<dbReference type="Gene3D" id="4.10.280.10">
    <property type="entry name" value="Helix-loop-helix DNA-binding domain"/>
    <property type="match status" value="1"/>
</dbReference>
<feature type="transmembrane region" description="Helical" evidence="10">
    <location>
        <begin position="352"/>
        <end position="375"/>
    </location>
</feature>
<keyword evidence="9 10" id="KW-0472">Membrane</keyword>
<dbReference type="GO" id="GO:0006505">
    <property type="term" value="P:GPI anchor metabolic process"/>
    <property type="evidence" value="ECO:0007669"/>
    <property type="project" value="TreeGrafter"/>
</dbReference>
<evidence type="ECO:0000256" key="1">
    <source>
        <dbReference type="ARBA" id="ARBA00004477"/>
    </source>
</evidence>
<dbReference type="WBParaSite" id="NBR_0000734701-mRNA-1">
    <property type="protein sequence ID" value="NBR_0000734701-mRNA-1"/>
    <property type="gene ID" value="NBR_0000734701"/>
</dbReference>
<dbReference type="Pfam" id="PF07819">
    <property type="entry name" value="PGAP1"/>
    <property type="match status" value="1"/>
</dbReference>
<dbReference type="OMA" id="NIWILES"/>
<dbReference type="GO" id="GO:0005789">
    <property type="term" value="C:endoplasmic reticulum membrane"/>
    <property type="evidence" value="ECO:0007669"/>
    <property type="project" value="UniProtKB-SubCell"/>
</dbReference>
<evidence type="ECO:0000256" key="11">
    <source>
        <dbReference type="SAM" id="Coils"/>
    </source>
</evidence>
<evidence type="ECO:0000256" key="2">
    <source>
        <dbReference type="ARBA" id="ARBA00006931"/>
    </source>
</evidence>
<evidence type="ECO:0000256" key="6">
    <source>
        <dbReference type="ARBA" id="ARBA00022824"/>
    </source>
</evidence>
<evidence type="ECO:0000313" key="13">
    <source>
        <dbReference type="EMBL" id="VDL70937.1"/>
    </source>
</evidence>
<feature type="transmembrane region" description="Helical" evidence="10">
    <location>
        <begin position="420"/>
        <end position="441"/>
    </location>
</feature>
<dbReference type="InterPro" id="IPR029058">
    <property type="entry name" value="AB_hydrolase_fold"/>
</dbReference>
<dbReference type="PANTHER" id="PTHR15495">
    <property type="entry name" value="NEGATIVE REGULATOR OF VESICLE FORMATION-RELATED"/>
    <property type="match status" value="1"/>
</dbReference>
<keyword evidence="11" id="KW-0175">Coiled coil</keyword>
<name>A0A0N4XWQ5_NIPBR</name>
<comment type="subcellular location">
    <subcellularLocation>
        <location evidence="1">Endoplasmic reticulum membrane</location>
        <topology evidence="1">Multi-pass membrane protein</topology>
    </subcellularLocation>
</comment>
<keyword evidence="8 10" id="KW-1133">Transmembrane helix</keyword>
<keyword evidence="14" id="KW-1185">Reference proteome</keyword>
<dbReference type="InterPro" id="IPR039529">
    <property type="entry name" value="PGAP1/BST1"/>
</dbReference>
<feature type="transmembrane region" description="Helical" evidence="10">
    <location>
        <begin position="474"/>
        <end position="492"/>
    </location>
</feature>
<keyword evidence="6 10" id="KW-0256">Endoplasmic reticulum</keyword>
<feature type="transmembrane region" description="Helical" evidence="10">
    <location>
        <begin position="395"/>
        <end position="414"/>
    </location>
</feature>
<dbReference type="GO" id="GO:0046983">
    <property type="term" value="F:protein dimerization activity"/>
    <property type="evidence" value="ECO:0007669"/>
    <property type="project" value="InterPro"/>
</dbReference>
<evidence type="ECO:0000313" key="14">
    <source>
        <dbReference type="Proteomes" id="UP000271162"/>
    </source>
</evidence>
<comment type="similarity">
    <text evidence="2 10">Belongs to the GPI inositol-deacylase family.</text>
</comment>
<feature type="domain" description="GPI inositol-deacylase PGAP1-like alpha/beta" evidence="12">
    <location>
        <begin position="88"/>
        <end position="215"/>
    </location>
</feature>
<keyword evidence="5 10" id="KW-0378">Hydrolase</keyword>
<evidence type="ECO:0000256" key="10">
    <source>
        <dbReference type="RuleBase" id="RU365011"/>
    </source>
</evidence>
<comment type="function">
    <text evidence="10">Involved in inositol deacylation of GPI-anchored proteins which plays important roles in the quality control and ER-associated degradation of GPI-anchored proteins.</text>
</comment>
<evidence type="ECO:0000256" key="4">
    <source>
        <dbReference type="ARBA" id="ARBA00022692"/>
    </source>
</evidence>
<evidence type="ECO:0000256" key="5">
    <source>
        <dbReference type="ARBA" id="ARBA00022801"/>
    </source>
</evidence>
<keyword evidence="4 10" id="KW-0812">Transmembrane</keyword>
<evidence type="ECO:0000256" key="8">
    <source>
        <dbReference type="ARBA" id="ARBA00022989"/>
    </source>
</evidence>
<evidence type="ECO:0000256" key="7">
    <source>
        <dbReference type="ARBA" id="ARBA00022927"/>
    </source>
</evidence>
<dbReference type="GO" id="GO:0015031">
    <property type="term" value="P:protein transport"/>
    <property type="evidence" value="ECO:0007669"/>
    <property type="project" value="UniProtKB-KW"/>
</dbReference>
<dbReference type="STRING" id="27835.A0A0N4XWQ5"/>
<reference evidence="15" key="1">
    <citation type="submission" date="2017-02" db="UniProtKB">
        <authorList>
            <consortium name="WormBaseParasite"/>
        </authorList>
    </citation>
    <scope>IDENTIFICATION</scope>
</reference>
<dbReference type="Proteomes" id="UP000271162">
    <property type="component" value="Unassembled WGS sequence"/>
</dbReference>
<dbReference type="SUPFAM" id="SSF53474">
    <property type="entry name" value="alpha/beta-Hydrolases"/>
    <property type="match status" value="1"/>
</dbReference>
<accession>A0A0N4XWQ5</accession>
<comment type="caution">
    <text evidence="10">Lacks conserved residue(s) required for the propagation of feature annotation.</text>
</comment>
<gene>
    <name evidence="13" type="ORF">NBR_LOCUS7348</name>
</gene>
<dbReference type="InterPro" id="IPR036638">
    <property type="entry name" value="HLH_DNA-bd_sf"/>
</dbReference>
<dbReference type="GO" id="GO:0006888">
    <property type="term" value="P:endoplasmic reticulum to Golgi vesicle-mediated transport"/>
    <property type="evidence" value="ECO:0007669"/>
    <property type="project" value="TreeGrafter"/>
</dbReference>
<feature type="coiled-coil region" evidence="11">
    <location>
        <begin position="492"/>
        <end position="533"/>
    </location>
</feature>
<organism evidence="15">
    <name type="scientific">Nippostrongylus brasiliensis</name>
    <name type="common">Rat hookworm</name>
    <dbReference type="NCBI Taxonomy" id="27835"/>
    <lineage>
        <taxon>Eukaryota</taxon>
        <taxon>Metazoa</taxon>
        <taxon>Ecdysozoa</taxon>
        <taxon>Nematoda</taxon>
        <taxon>Chromadorea</taxon>
        <taxon>Rhabditida</taxon>
        <taxon>Rhabditina</taxon>
        <taxon>Rhabditomorpha</taxon>
        <taxon>Strongyloidea</taxon>
        <taxon>Heligmosomidae</taxon>
        <taxon>Nippostrongylus</taxon>
    </lineage>
</organism>
<evidence type="ECO:0000256" key="9">
    <source>
        <dbReference type="ARBA" id="ARBA00023136"/>
    </source>
</evidence>
<dbReference type="InterPro" id="IPR012908">
    <property type="entry name" value="PGAP1-ab_dom-like"/>
</dbReference>
<dbReference type="EC" id="3.1.-.-" evidence="10"/>
<protein>
    <recommendedName>
        <fullName evidence="10">GPI inositol-deacylase</fullName>
        <ecNumber evidence="10">3.1.-.-</ecNumber>
    </recommendedName>
</protein>
<keyword evidence="7 10" id="KW-0653">Protein transport</keyword>
<evidence type="ECO:0000259" key="12">
    <source>
        <dbReference type="Pfam" id="PF07819"/>
    </source>
</evidence>
<keyword evidence="3 10" id="KW-0813">Transport</keyword>
<sequence length="584" mass="65433">MYIISALVAVVLIGALFVVHVGLHKENDCHMTFMWRHISLVPFNVDGNNVRTYKLVRYIEGFVNEKTLARSPTDIPVLFIPGSGGSANQELSFLSGSTVIRQRDFVMKAITRVQRMYTRKIILIGHSFGGTVVHALPAAAGFDVSQLGLIITLAAPLVAPPILMDETMVAFYESMNSSWISRREELRHVGLVSYSGGSKDFQVPDHLAAFPGEFFRQERISSERKSKEQTDDAELNFDESSMVGSSVKIGLFDYPWVSRTYRGTLEESQKTFELQFPSPYSVYSVSLNSSCGATLLFTYTDSISRASVQRGDNQVMVIDRPYFLNITAGKIVMKGKPNCEYDLSVRPDVFHAWYLVLISNAQLFLHVSFSVCMILAVIEKLRGSESKGFRIQSGFYSNGATLCTVFFCFTYNVWILECIFAATLFYLLFLINILSTIFVLAKDLVHSSAPFVVHLSCLSINLVVLFLLTFNIHLANAAVAVFMIVASRAAILRRAIEVIEEKQQQRADLEADCDRLRNETAELEMEIKRMRESLNKTGEPNLYDLVKSHSNLLGAESPRSSLAYSPMKSDSNKAAIYIKDEPMN</sequence>